<accession>A0A1X2HC93</accession>
<dbReference type="PROSITE" id="PS50174">
    <property type="entry name" value="G_PATCH"/>
    <property type="match status" value="1"/>
</dbReference>
<dbReference type="InterPro" id="IPR039146">
    <property type="entry name" value="GPANK1"/>
</dbReference>
<feature type="region of interest" description="Disordered" evidence="1">
    <location>
        <begin position="1"/>
        <end position="86"/>
    </location>
</feature>
<evidence type="ECO:0000313" key="3">
    <source>
        <dbReference type="EMBL" id="ORY96370.1"/>
    </source>
</evidence>
<dbReference type="STRING" id="13706.A0A1X2HC93"/>
<comment type="caution">
    <text evidence="3">The sequence shown here is derived from an EMBL/GenBank/DDBJ whole genome shotgun (WGS) entry which is preliminary data.</text>
</comment>
<evidence type="ECO:0000259" key="2">
    <source>
        <dbReference type="PROSITE" id="PS50174"/>
    </source>
</evidence>
<keyword evidence="4" id="KW-1185">Reference proteome</keyword>
<name>A0A1X2HC93_SYNRA</name>
<sequence length="226" mass="25258">MSADDDPNETCNDRPPEYNDESSSPGRLSRLSLPVNFVPSTPTLPPPEPEKSSGDAIAALYRQLVSDPKADSTSSSPTPKSTLRTRRCESCDMDIPISDFERHVRGTAHMVSAGEASQHTTSLMLNANNVGFKMLQSQGWEYEKGLGAEGTGRRQPIGTILKHDKLGLGHQDTGQRRVTHSWEATEASYTKQRRKEQKEIPSGKELARRAKKETRDRVRMMRYMED</sequence>
<dbReference type="GO" id="GO:0003676">
    <property type="term" value="F:nucleic acid binding"/>
    <property type="evidence" value="ECO:0007669"/>
    <property type="project" value="InterPro"/>
</dbReference>
<protein>
    <recommendedName>
        <fullName evidence="2">G-patch domain-containing protein</fullName>
    </recommendedName>
</protein>
<organism evidence="3 4">
    <name type="scientific">Syncephalastrum racemosum</name>
    <name type="common">Filamentous fungus</name>
    <dbReference type="NCBI Taxonomy" id="13706"/>
    <lineage>
        <taxon>Eukaryota</taxon>
        <taxon>Fungi</taxon>
        <taxon>Fungi incertae sedis</taxon>
        <taxon>Mucoromycota</taxon>
        <taxon>Mucoromycotina</taxon>
        <taxon>Mucoromycetes</taxon>
        <taxon>Mucorales</taxon>
        <taxon>Syncephalastraceae</taxon>
        <taxon>Syncephalastrum</taxon>
    </lineage>
</organism>
<reference evidence="3 4" key="1">
    <citation type="submission" date="2016-07" db="EMBL/GenBank/DDBJ databases">
        <title>Pervasive Adenine N6-methylation of Active Genes in Fungi.</title>
        <authorList>
            <consortium name="DOE Joint Genome Institute"/>
            <person name="Mondo S.J."/>
            <person name="Dannebaum R.O."/>
            <person name="Kuo R.C."/>
            <person name="Labutti K."/>
            <person name="Haridas S."/>
            <person name="Kuo A."/>
            <person name="Salamov A."/>
            <person name="Ahrendt S.R."/>
            <person name="Lipzen A."/>
            <person name="Sullivan W."/>
            <person name="Andreopoulos W.B."/>
            <person name="Clum A."/>
            <person name="Lindquist E."/>
            <person name="Daum C."/>
            <person name="Ramamoorthy G.K."/>
            <person name="Gryganskyi A."/>
            <person name="Culley D."/>
            <person name="Magnuson J.K."/>
            <person name="James T.Y."/>
            <person name="O'Malley M.A."/>
            <person name="Stajich J.E."/>
            <person name="Spatafora J.W."/>
            <person name="Visel A."/>
            <person name="Grigoriev I.V."/>
        </authorList>
    </citation>
    <scope>NUCLEOTIDE SEQUENCE [LARGE SCALE GENOMIC DNA]</scope>
    <source>
        <strain evidence="3 4">NRRL 2496</strain>
    </source>
</reference>
<feature type="compositionally biased region" description="Low complexity" evidence="1">
    <location>
        <begin position="22"/>
        <end position="34"/>
    </location>
</feature>
<dbReference type="Pfam" id="PF01585">
    <property type="entry name" value="G-patch"/>
    <property type="match status" value="1"/>
</dbReference>
<evidence type="ECO:0000256" key="1">
    <source>
        <dbReference type="SAM" id="MobiDB-lite"/>
    </source>
</evidence>
<dbReference type="InterPro" id="IPR000467">
    <property type="entry name" value="G_patch_dom"/>
</dbReference>
<dbReference type="AlphaFoldDB" id="A0A1X2HC93"/>
<dbReference type="InParanoid" id="A0A1X2HC93"/>
<dbReference type="PANTHER" id="PTHR20923:SF1">
    <property type="entry name" value="G PATCH DOMAIN AND ANKYRIN REPEAT-CONTAINING PROTEIN 1"/>
    <property type="match status" value="1"/>
</dbReference>
<proteinExistence type="predicted"/>
<feature type="compositionally biased region" description="Basic and acidic residues" evidence="1">
    <location>
        <begin position="196"/>
        <end position="226"/>
    </location>
</feature>
<dbReference type="EMBL" id="MCGN01000005">
    <property type="protein sequence ID" value="ORY96370.1"/>
    <property type="molecule type" value="Genomic_DNA"/>
</dbReference>
<feature type="region of interest" description="Disordered" evidence="1">
    <location>
        <begin position="170"/>
        <end position="226"/>
    </location>
</feature>
<gene>
    <name evidence="3" type="ORF">BCR43DRAFT_491577</name>
</gene>
<dbReference type="OMA" id="IQGTAHM"/>
<dbReference type="Proteomes" id="UP000242180">
    <property type="component" value="Unassembled WGS sequence"/>
</dbReference>
<dbReference type="SMART" id="SM00443">
    <property type="entry name" value="G_patch"/>
    <property type="match status" value="1"/>
</dbReference>
<feature type="domain" description="G-patch" evidence="2">
    <location>
        <begin position="127"/>
        <end position="173"/>
    </location>
</feature>
<dbReference type="PANTHER" id="PTHR20923">
    <property type="entry name" value="BAT4 PROTEIN-RELATED"/>
    <property type="match status" value="1"/>
</dbReference>
<dbReference type="OrthoDB" id="4822at2759"/>
<evidence type="ECO:0000313" key="4">
    <source>
        <dbReference type="Proteomes" id="UP000242180"/>
    </source>
</evidence>
<feature type="compositionally biased region" description="Low complexity" evidence="1">
    <location>
        <begin position="71"/>
        <end position="82"/>
    </location>
</feature>